<protein>
    <submittedName>
        <fullName evidence="3">GHKL domain-containing protein</fullName>
    </submittedName>
</protein>
<evidence type="ECO:0000313" key="4">
    <source>
        <dbReference type="Proteomes" id="UP000593601"/>
    </source>
</evidence>
<keyword evidence="1" id="KW-0812">Transmembrane</keyword>
<accession>A0A7M2RI60</accession>
<feature type="transmembrane region" description="Helical" evidence="1">
    <location>
        <begin position="58"/>
        <end position="77"/>
    </location>
</feature>
<gene>
    <name evidence="3" type="ORF">INP51_14965</name>
</gene>
<dbReference type="Gene3D" id="3.30.565.10">
    <property type="entry name" value="Histidine kinase-like ATPase, C-terminal domain"/>
    <property type="match status" value="1"/>
</dbReference>
<dbReference type="KEGG" id="bliq:INP51_14965"/>
<sequence>MGWLDLLILFFCCIIEVFLLYDYFNNFFEFKVKRKYIKILCAGTIGAIFLINMLQSSILNLILIPMILWIFVTVLFDSKLGIRFVYFIMAYSVMIGMEFLYIILSNTTTALLAKTGLIPVSEYLWQLLLIKFLNYIAFIVLKQMSAKSKKRMTNKLFLVYLCVPVSTLGTMLIVFYSGIDIGNNMVLKILMTLFFVCMITGNMVLFYAFQKYTENLSENSKQELELLYQRAEVERLTKIAEWNDNYNEIVHNTSHYLKVIGQLAYERKNDEICKVVDKLNGKLNREEICEYSNHKMLNIILFEYSTKAESAGIVFDAYVEPGCILNHIPDVDLITMLGNLLDNAILAASKKEKDSSVIVRIFMQKEGKLCVIKVVNDFVEKIQEDRGRLISTKKEAGMHGIGLTSVSKIAEQNNGYLEHYISDEKFNAVVVLAV</sequence>
<evidence type="ECO:0000256" key="1">
    <source>
        <dbReference type="SAM" id="Phobius"/>
    </source>
</evidence>
<feature type="transmembrane region" description="Helical" evidence="1">
    <location>
        <begin position="84"/>
        <end position="103"/>
    </location>
</feature>
<feature type="domain" description="Sensor histidine kinase NatK-like C-terminal" evidence="2">
    <location>
        <begin position="331"/>
        <end position="430"/>
    </location>
</feature>
<feature type="transmembrane region" description="Helical" evidence="1">
    <location>
        <begin position="6"/>
        <end position="24"/>
    </location>
</feature>
<dbReference type="SUPFAM" id="SSF55874">
    <property type="entry name" value="ATPase domain of HSP90 chaperone/DNA topoisomerase II/histidine kinase"/>
    <property type="match status" value="1"/>
</dbReference>
<dbReference type="GO" id="GO:0042802">
    <property type="term" value="F:identical protein binding"/>
    <property type="evidence" value="ECO:0007669"/>
    <property type="project" value="TreeGrafter"/>
</dbReference>
<dbReference type="PANTHER" id="PTHR40448:SF1">
    <property type="entry name" value="TWO-COMPONENT SENSOR HISTIDINE KINASE"/>
    <property type="match status" value="1"/>
</dbReference>
<feature type="transmembrane region" description="Helical" evidence="1">
    <location>
        <begin position="123"/>
        <end position="144"/>
    </location>
</feature>
<dbReference type="PANTHER" id="PTHR40448">
    <property type="entry name" value="TWO-COMPONENT SENSOR HISTIDINE KINASE"/>
    <property type="match status" value="1"/>
</dbReference>
<dbReference type="Proteomes" id="UP000593601">
    <property type="component" value="Chromosome"/>
</dbReference>
<name>A0A7M2RI60_9FIRM</name>
<feature type="transmembrane region" description="Helical" evidence="1">
    <location>
        <begin position="185"/>
        <end position="209"/>
    </location>
</feature>
<dbReference type="RefSeq" id="WP_193735574.1">
    <property type="nucleotide sequence ID" value="NZ_CP063304.1"/>
</dbReference>
<reference evidence="3 4" key="1">
    <citation type="submission" date="2020-10" db="EMBL/GenBank/DDBJ databases">
        <title>Blautia liquoris sp.nov., isolated from the mud in a fermentation cellar used for the production of Chinese strong-flavoured liquor.</title>
        <authorList>
            <person name="Lu L."/>
        </authorList>
    </citation>
    <scope>NUCLEOTIDE SEQUENCE [LARGE SCALE GENOMIC DNA]</scope>
    <source>
        <strain evidence="3 4">LZLJ-3</strain>
    </source>
</reference>
<dbReference type="AlphaFoldDB" id="A0A7M2RI60"/>
<feature type="transmembrane region" description="Helical" evidence="1">
    <location>
        <begin position="156"/>
        <end position="179"/>
    </location>
</feature>
<keyword evidence="4" id="KW-1185">Reference proteome</keyword>
<evidence type="ECO:0000313" key="3">
    <source>
        <dbReference type="EMBL" id="QOV19227.1"/>
    </source>
</evidence>
<dbReference type="InterPro" id="IPR036890">
    <property type="entry name" value="HATPase_C_sf"/>
</dbReference>
<keyword evidence="1" id="KW-1133">Transmembrane helix</keyword>
<dbReference type="InterPro" id="IPR032834">
    <property type="entry name" value="NatK-like_C"/>
</dbReference>
<dbReference type="CDD" id="cd16935">
    <property type="entry name" value="HATPase_AgrC-ComD-like"/>
    <property type="match status" value="1"/>
</dbReference>
<keyword evidence="1" id="KW-0472">Membrane</keyword>
<feature type="transmembrane region" description="Helical" evidence="1">
    <location>
        <begin position="36"/>
        <end position="52"/>
    </location>
</feature>
<dbReference type="Pfam" id="PF14501">
    <property type="entry name" value="HATPase_c_5"/>
    <property type="match status" value="1"/>
</dbReference>
<organism evidence="3 4">
    <name type="scientific">Blautia liquoris</name>
    <dbReference type="NCBI Taxonomy" id="2779518"/>
    <lineage>
        <taxon>Bacteria</taxon>
        <taxon>Bacillati</taxon>
        <taxon>Bacillota</taxon>
        <taxon>Clostridia</taxon>
        <taxon>Lachnospirales</taxon>
        <taxon>Lachnospiraceae</taxon>
        <taxon>Blautia</taxon>
    </lineage>
</organism>
<evidence type="ECO:0000259" key="2">
    <source>
        <dbReference type="Pfam" id="PF14501"/>
    </source>
</evidence>
<proteinExistence type="predicted"/>
<dbReference type="EMBL" id="CP063304">
    <property type="protein sequence ID" value="QOV19227.1"/>
    <property type="molecule type" value="Genomic_DNA"/>
</dbReference>